<dbReference type="EMBL" id="JAZHGA010000010">
    <property type="protein sequence ID" value="MEM5341297.1"/>
    <property type="molecule type" value="Genomic_DNA"/>
</dbReference>
<name>A0ABU9R3S5_9BURK</name>
<proteinExistence type="predicted"/>
<comment type="caution">
    <text evidence="1">The sequence shown here is derived from an EMBL/GenBank/DDBJ whole genome shotgun (WGS) entry which is preliminary data.</text>
</comment>
<sequence>MNRINIEIGQLEKAVSALISHPRLVRRDYWIAQVENLLEERGILASDRQRLDTLLDLLSKIPAHRFATASNDELVSSLETVY</sequence>
<reference evidence="1 2" key="1">
    <citation type="submission" date="2024-01" db="EMBL/GenBank/DDBJ databases">
        <title>The diversity of rhizobia nodulating Mimosa spp. in eleven states of Brazil covering several biomes is determined by host plant, location, and edaphic factors.</title>
        <authorList>
            <person name="Rouws L."/>
            <person name="Barauna A."/>
            <person name="Beukes C."/>
            <person name="De Faria S.M."/>
            <person name="Gross E."/>
            <person name="Dos Reis Junior F.B."/>
            <person name="Simon M."/>
            <person name="Maluk M."/>
            <person name="Odee D.W."/>
            <person name="Kenicer G."/>
            <person name="Young J.P.W."/>
            <person name="Reis V.M."/>
            <person name="Zilli J."/>
            <person name="James E.K."/>
        </authorList>
    </citation>
    <scope>NUCLEOTIDE SEQUENCE [LARGE SCALE GENOMIC DNA]</scope>
    <source>
        <strain evidence="1 2">JPY530</strain>
    </source>
</reference>
<accession>A0ABU9R3S5</accession>
<evidence type="ECO:0000313" key="2">
    <source>
        <dbReference type="Proteomes" id="UP001481677"/>
    </source>
</evidence>
<dbReference type="RefSeq" id="WP_064742347.1">
    <property type="nucleotide sequence ID" value="NZ_JAZHFZ010000008.1"/>
</dbReference>
<evidence type="ECO:0000313" key="1">
    <source>
        <dbReference type="EMBL" id="MEM5341297.1"/>
    </source>
</evidence>
<organism evidence="1 2">
    <name type="scientific">Paraburkholderia azotifigens</name>
    <dbReference type="NCBI Taxonomy" id="2057004"/>
    <lineage>
        <taxon>Bacteria</taxon>
        <taxon>Pseudomonadati</taxon>
        <taxon>Pseudomonadota</taxon>
        <taxon>Betaproteobacteria</taxon>
        <taxon>Burkholderiales</taxon>
        <taxon>Burkholderiaceae</taxon>
        <taxon>Paraburkholderia</taxon>
    </lineage>
</organism>
<protein>
    <submittedName>
        <fullName evidence="1">Uncharacterized protein</fullName>
    </submittedName>
</protein>
<gene>
    <name evidence="1" type="ORF">V4C56_16900</name>
</gene>
<dbReference type="Proteomes" id="UP001481677">
    <property type="component" value="Unassembled WGS sequence"/>
</dbReference>
<keyword evidence="2" id="KW-1185">Reference proteome</keyword>